<dbReference type="InterPro" id="IPR001314">
    <property type="entry name" value="Peptidase_S1A"/>
</dbReference>
<keyword evidence="11" id="KW-1185">Reference proteome</keyword>
<keyword evidence="6" id="KW-1015">Disulfide bond</keyword>
<dbReference type="InterPro" id="IPR033116">
    <property type="entry name" value="TRYPSIN_SER"/>
</dbReference>
<evidence type="ECO:0000256" key="2">
    <source>
        <dbReference type="ARBA" id="ARBA00022525"/>
    </source>
</evidence>
<feature type="signal peptide" evidence="8">
    <location>
        <begin position="1"/>
        <end position="18"/>
    </location>
</feature>
<dbReference type="RefSeq" id="XP_040679422.1">
    <property type="nucleotide sequence ID" value="XM_040822279.1"/>
</dbReference>
<dbReference type="GeneID" id="63737935"/>
<name>A0A0B2WQL7_METAS</name>
<dbReference type="SMART" id="SM00020">
    <property type="entry name" value="Tryp_SPc"/>
    <property type="match status" value="1"/>
</dbReference>
<dbReference type="AlphaFoldDB" id="A0A0B2WQL7"/>
<evidence type="ECO:0000256" key="6">
    <source>
        <dbReference type="ARBA" id="ARBA00023157"/>
    </source>
</evidence>
<dbReference type="Gene3D" id="2.40.10.10">
    <property type="entry name" value="Trypsin-like serine proteases"/>
    <property type="match status" value="2"/>
</dbReference>
<sequence length="257" mass="26228">MLSKAALAVASAILAVQSATLPAQGGKFIVGGAPASEGEFPYIVAILLNGREYCGGSLVNGNTVITAAHCTRATVAGYQIRAGSLAWASGGKVSNVSSAQVHPAWSSRTANNDIAVWKLSSSLAESPTIRYAKLPEQGLDPVAGSNATVAGWGSLQEAQASSALLQKVTVPIVARTTCQSAYANSTVPANVTDNMFCAGLKQGGKDSCQGDSGGPIVDAASGTLIGLVSWGQGCAEPDKYGVYTRLGNFVDFVKKNM</sequence>
<evidence type="ECO:0000259" key="9">
    <source>
        <dbReference type="PROSITE" id="PS50240"/>
    </source>
</evidence>
<gene>
    <name evidence="10" type="ORF">MAM_03480</name>
</gene>
<dbReference type="PROSITE" id="PS50240">
    <property type="entry name" value="TRYPSIN_DOM"/>
    <property type="match status" value="1"/>
</dbReference>
<comment type="subcellular location">
    <subcellularLocation>
        <location evidence="1">Secreted</location>
    </subcellularLocation>
</comment>
<dbReference type="GO" id="GO:0005576">
    <property type="term" value="C:extracellular region"/>
    <property type="evidence" value="ECO:0007669"/>
    <property type="project" value="UniProtKB-SubCell"/>
</dbReference>
<keyword evidence="5 7" id="KW-0720">Serine protease</keyword>
<protein>
    <submittedName>
        <fullName evidence="10">Trypsin-related protease</fullName>
    </submittedName>
</protein>
<feature type="chain" id="PRO_5002081470" evidence="8">
    <location>
        <begin position="19"/>
        <end position="257"/>
    </location>
</feature>
<comment type="caution">
    <text evidence="10">The sequence shown here is derived from an EMBL/GenBank/DDBJ whole genome shotgun (WGS) entry which is preliminary data.</text>
</comment>
<dbReference type="STRING" id="1081103.A0A0B2WQL7"/>
<dbReference type="InterPro" id="IPR018114">
    <property type="entry name" value="TRYPSIN_HIS"/>
</dbReference>
<dbReference type="FunFam" id="2.40.10.10:FF:000077">
    <property type="entry name" value="Predicted protein"/>
    <property type="match status" value="1"/>
</dbReference>
<dbReference type="PANTHER" id="PTHR24264:SF65">
    <property type="entry name" value="SRCR DOMAIN-CONTAINING PROTEIN"/>
    <property type="match status" value="1"/>
</dbReference>
<organism evidence="10 11">
    <name type="scientific">Metarhizium album (strain ARSEF 1941)</name>
    <dbReference type="NCBI Taxonomy" id="1081103"/>
    <lineage>
        <taxon>Eukaryota</taxon>
        <taxon>Fungi</taxon>
        <taxon>Dikarya</taxon>
        <taxon>Ascomycota</taxon>
        <taxon>Pezizomycotina</taxon>
        <taxon>Sordariomycetes</taxon>
        <taxon>Hypocreomycetidae</taxon>
        <taxon>Hypocreales</taxon>
        <taxon>Clavicipitaceae</taxon>
        <taxon>Metarhizium</taxon>
    </lineage>
</organism>
<evidence type="ECO:0000313" key="11">
    <source>
        <dbReference type="Proteomes" id="UP000030816"/>
    </source>
</evidence>
<dbReference type="GO" id="GO:0006508">
    <property type="term" value="P:proteolysis"/>
    <property type="evidence" value="ECO:0007669"/>
    <property type="project" value="UniProtKB-KW"/>
</dbReference>
<evidence type="ECO:0000256" key="1">
    <source>
        <dbReference type="ARBA" id="ARBA00004613"/>
    </source>
</evidence>
<evidence type="ECO:0000256" key="8">
    <source>
        <dbReference type="SAM" id="SignalP"/>
    </source>
</evidence>
<dbReference type="HOGENOM" id="CLU_006842_7_5_1"/>
<dbReference type="Proteomes" id="UP000030816">
    <property type="component" value="Unassembled WGS sequence"/>
</dbReference>
<dbReference type="PRINTS" id="PR00722">
    <property type="entry name" value="CHYMOTRYPSIN"/>
</dbReference>
<evidence type="ECO:0000256" key="4">
    <source>
        <dbReference type="ARBA" id="ARBA00022801"/>
    </source>
</evidence>
<dbReference type="InterPro" id="IPR001254">
    <property type="entry name" value="Trypsin_dom"/>
</dbReference>
<dbReference type="InterPro" id="IPR050127">
    <property type="entry name" value="Serine_Proteases_S1"/>
</dbReference>
<dbReference type="SUPFAM" id="SSF50494">
    <property type="entry name" value="Trypsin-like serine proteases"/>
    <property type="match status" value="1"/>
</dbReference>
<dbReference type="InterPro" id="IPR009003">
    <property type="entry name" value="Peptidase_S1_PA"/>
</dbReference>
<dbReference type="PROSITE" id="PS00134">
    <property type="entry name" value="TRYPSIN_HIS"/>
    <property type="match status" value="1"/>
</dbReference>
<keyword evidence="4 7" id="KW-0378">Hydrolase</keyword>
<feature type="domain" description="Peptidase S1" evidence="9">
    <location>
        <begin position="29"/>
        <end position="257"/>
    </location>
</feature>
<keyword evidence="2" id="KW-0964">Secreted</keyword>
<proteinExistence type="predicted"/>
<evidence type="ECO:0000256" key="3">
    <source>
        <dbReference type="ARBA" id="ARBA00022670"/>
    </source>
</evidence>
<dbReference type="GO" id="GO:0004252">
    <property type="term" value="F:serine-type endopeptidase activity"/>
    <property type="evidence" value="ECO:0007669"/>
    <property type="project" value="InterPro"/>
</dbReference>
<dbReference type="OrthoDB" id="6380398at2759"/>
<accession>A0A0B2WQL7</accession>
<evidence type="ECO:0000256" key="7">
    <source>
        <dbReference type="RuleBase" id="RU363034"/>
    </source>
</evidence>
<keyword evidence="3 7" id="KW-0645">Protease</keyword>
<dbReference type="Pfam" id="PF00089">
    <property type="entry name" value="Trypsin"/>
    <property type="match status" value="1"/>
</dbReference>
<evidence type="ECO:0000313" key="10">
    <source>
        <dbReference type="EMBL" id="KHN98356.1"/>
    </source>
</evidence>
<evidence type="ECO:0000256" key="5">
    <source>
        <dbReference type="ARBA" id="ARBA00022825"/>
    </source>
</evidence>
<dbReference type="CDD" id="cd00190">
    <property type="entry name" value="Tryp_SPc"/>
    <property type="match status" value="1"/>
</dbReference>
<dbReference type="EMBL" id="AZHE01000007">
    <property type="protein sequence ID" value="KHN98356.1"/>
    <property type="molecule type" value="Genomic_DNA"/>
</dbReference>
<keyword evidence="8" id="KW-0732">Signal</keyword>
<dbReference type="PANTHER" id="PTHR24264">
    <property type="entry name" value="TRYPSIN-RELATED"/>
    <property type="match status" value="1"/>
</dbReference>
<dbReference type="InterPro" id="IPR043504">
    <property type="entry name" value="Peptidase_S1_PA_chymotrypsin"/>
</dbReference>
<reference evidence="10 11" key="1">
    <citation type="journal article" date="2014" name="Proc. Natl. Acad. Sci. U.S.A.">
        <title>Trajectory and genomic determinants of fungal-pathogen speciation and host adaptation.</title>
        <authorList>
            <person name="Hu X."/>
            <person name="Xiao G."/>
            <person name="Zheng P."/>
            <person name="Shang Y."/>
            <person name="Su Y."/>
            <person name="Zhang X."/>
            <person name="Liu X."/>
            <person name="Zhan S."/>
            <person name="St Leger R.J."/>
            <person name="Wang C."/>
        </authorList>
    </citation>
    <scope>NUCLEOTIDE SEQUENCE [LARGE SCALE GENOMIC DNA]</scope>
    <source>
        <strain evidence="10 11">ARSEF 1941</strain>
    </source>
</reference>
<dbReference type="PROSITE" id="PS00135">
    <property type="entry name" value="TRYPSIN_SER"/>
    <property type="match status" value="1"/>
</dbReference>